<keyword evidence="4" id="KW-0997">Cell inner membrane</keyword>
<evidence type="ECO:0000256" key="5">
    <source>
        <dbReference type="ARBA" id="ARBA00022692"/>
    </source>
</evidence>
<keyword evidence="2" id="KW-0813">Transport</keyword>
<keyword evidence="3" id="KW-1003">Cell membrane</keyword>
<accession>A0A4Q1B7L2</accession>
<gene>
    <name evidence="10" type="ORF">CP965_03850</name>
</gene>
<name>A0A4Q1B7L2_9BACT</name>
<keyword evidence="6 9" id="KW-1133">Transmembrane helix</keyword>
<feature type="transmembrane region" description="Helical" evidence="9">
    <location>
        <begin position="283"/>
        <end position="307"/>
    </location>
</feature>
<evidence type="ECO:0000313" key="11">
    <source>
        <dbReference type="Proteomes" id="UP000289718"/>
    </source>
</evidence>
<dbReference type="RefSeq" id="WP_129060728.1">
    <property type="nucleotide sequence ID" value="NZ_NXIE01000001.1"/>
</dbReference>
<comment type="caution">
    <text evidence="10">The sequence shown here is derived from an EMBL/GenBank/DDBJ whole genome shotgun (WGS) entry which is preliminary data.</text>
</comment>
<comment type="similarity">
    <text evidence="8">Belongs to the TsuA/YedE (TC 9.B.102) family.</text>
</comment>
<dbReference type="OrthoDB" id="5342349at2"/>
<dbReference type="PANTHER" id="PTHR30574:SF1">
    <property type="entry name" value="SULPHUR TRANSPORT DOMAIN-CONTAINING PROTEIN"/>
    <property type="match status" value="1"/>
</dbReference>
<comment type="subcellular location">
    <subcellularLocation>
        <location evidence="1">Cell inner membrane</location>
        <topology evidence="1">Multi-pass membrane protein</topology>
    </subcellularLocation>
</comment>
<proteinExistence type="inferred from homology"/>
<evidence type="ECO:0000256" key="7">
    <source>
        <dbReference type="ARBA" id="ARBA00023136"/>
    </source>
</evidence>
<feature type="transmembrane region" description="Helical" evidence="9">
    <location>
        <begin position="313"/>
        <end position="335"/>
    </location>
</feature>
<feature type="transmembrane region" description="Helical" evidence="9">
    <location>
        <begin position="46"/>
        <end position="64"/>
    </location>
</feature>
<keyword evidence="7 9" id="KW-0472">Membrane</keyword>
<protein>
    <submittedName>
        <fullName evidence="10">Uncharacterized protein</fullName>
    </submittedName>
</protein>
<feature type="transmembrane region" description="Helical" evidence="9">
    <location>
        <begin position="244"/>
        <end position="262"/>
    </location>
</feature>
<reference evidence="10 11" key="1">
    <citation type="submission" date="2017-09" db="EMBL/GenBank/DDBJ databases">
        <title>Genomics of the genus Arcobacter.</title>
        <authorList>
            <person name="Perez-Cataluna A."/>
            <person name="Figueras M.J."/>
            <person name="Salas-Masso N."/>
        </authorList>
    </citation>
    <scope>NUCLEOTIDE SEQUENCE [LARGE SCALE GENOMIC DNA]</scope>
    <source>
        <strain evidence="10 11">F156-34</strain>
    </source>
</reference>
<sequence>MNLDVYEIVNILGFVLGLALGAVGQKNQFCFSGSIKDYILTKSTKRGASVITAMIIAIISTAIVSNSFEIDLTESNYYRENINYFSIVLGGLIFGVGMMLADGCSNRHLIKFAQGDINSLIVIVFTGIFAYATAKGFVNGLFSPITTNETLLQWSNYLGNITMNIYILVPILIILLAILVKKLKRVVSLWDGVLVGLFVAAAWYITGVIGADSIERIVDLEALSFVFPSGRTVELFMYYDAFDLVFSVCLVLGVISGAFLMSKINRRYSFGCTASKGQKKVQYNMIGGALMGIGGVLSIGCTVGQGLSGLSTLAFASLLAIISIFVSATITAIILNKKDELPMCFIFEWKDTRADYQI</sequence>
<evidence type="ECO:0000313" key="10">
    <source>
        <dbReference type="EMBL" id="RXK14589.1"/>
    </source>
</evidence>
<evidence type="ECO:0000256" key="9">
    <source>
        <dbReference type="SAM" id="Phobius"/>
    </source>
</evidence>
<feature type="transmembrane region" description="Helical" evidence="9">
    <location>
        <begin position="117"/>
        <end position="137"/>
    </location>
</feature>
<dbReference type="InterPro" id="IPR007272">
    <property type="entry name" value="Sulf_transp_TsuA/YedE"/>
</dbReference>
<keyword evidence="11" id="KW-1185">Reference proteome</keyword>
<evidence type="ECO:0000256" key="2">
    <source>
        <dbReference type="ARBA" id="ARBA00022448"/>
    </source>
</evidence>
<dbReference type="GO" id="GO:0005886">
    <property type="term" value="C:plasma membrane"/>
    <property type="evidence" value="ECO:0007669"/>
    <property type="project" value="UniProtKB-SubCell"/>
</dbReference>
<feature type="transmembrane region" description="Helical" evidence="9">
    <location>
        <begin position="187"/>
        <end position="206"/>
    </location>
</feature>
<organism evidence="10 11">
    <name type="scientific">Halarcobacter mediterraneus</name>
    <dbReference type="NCBI Taxonomy" id="2023153"/>
    <lineage>
        <taxon>Bacteria</taxon>
        <taxon>Pseudomonadati</taxon>
        <taxon>Campylobacterota</taxon>
        <taxon>Epsilonproteobacteria</taxon>
        <taxon>Campylobacterales</taxon>
        <taxon>Arcobacteraceae</taxon>
        <taxon>Halarcobacter</taxon>
    </lineage>
</organism>
<dbReference type="Proteomes" id="UP000289718">
    <property type="component" value="Unassembled WGS sequence"/>
</dbReference>
<evidence type="ECO:0000256" key="4">
    <source>
        <dbReference type="ARBA" id="ARBA00022519"/>
    </source>
</evidence>
<feature type="transmembrane region" description="Helical" evidence="9">
    <location>
        <begin position="6"/>
        <end position="25"/>
    </location>
</feature>
<evidence type="ECO:0000256" key="1">
    <source>
        <dbReference type="ARBA" id="ARBA00004429"/>
    </source>
</evidence>
<feature type="transmembrane region" description="Helical" evidence="9">
    <location>
        <begin position="84"/>
        <end position="105"/>
    </location>
</feature>
<dbReference type="PANTHER" id="PTHR30574">
    <property type="entry name" value="INNER MEMBRANE PROTEIN YEDE"/>
    <property type="match status" value="1"/>
</dbReference>
<evidence type="ECO:0000256" key="6">
    <source>
        <dbReference type="ARBA" id="ARBA00022989"/>
    </source>
</evidence>
<dbReference type="AlphaFoldDB" id="A0A4Q1B7L2"/>
<feature type="transmembrane region" description="Helical" evidence="9">
    <location>
        <begin position="157"/>
        <end position="180"/>
    </location>
</feature>
<dbReference type="EMBL" id="NXIE01000001">
    <property type="protein sequence ID" value="RXK14589.1"/>
    <property type="molecule type" value="Genomic_DNA"/>
</dbReference>
<dbReference type="Pfam" id="PF04143">
    <property type="entry name" value="Sulf_transp"/>
    <property type="match status" value="1"/>
</dbReference>
<evidence type="ECO:0000256" key="8">
    <source>
        <dbReference type="ARBA" id="ARBA00035655"/>
    </source>
</evidence>
<keyword evidence="5 9" id="KW-0812">Transmembrane</keyword>
<evidence type="ECO:0000256" key="3">
    <source>
        <dbReference type="ARBA" id="ARBA00022475"/>
    </source>
</evidence>